<proteinExistence type="predicted"/>
<dbReference type="AlphaFoldDB" id="A0A6F8Y275"/>
<feature type="compositionally biased region" description="Low complexity" evidence="1">
    <location>
        <begin position="174"/>
        <end position="198"/>
    </location>
</feature>
<dbReference type="RefSeq" id="WP_173040359.1">
    <property type="nucleotide sequence ID" value="NZ_AP022870.1"/>
</dbReference>
<evidence type="ECO:0008006" key="4">
    <source>
        <dbReference type="Google" id="ProtNLM"/>
    </source>
</evidence>
<feature type="compositionally biased region" description="Low complexity" evidence="1">
    <location>
        <begin position="141"/>
        <end position="153"/>
    </location>
</feature>
<organism evidence="2 3">
    <name type="scientific">Phytohabitans flavus</name>
    <dbReference type="NCBI Taxonomy" id="1076124"/>
    <lineage>
        <taxon>Bacteria</taxon>
        <taxon>Bacillati</taxon>
        <taxon>Actinomycetota</taxon>
        <taxon>Actinomycetes</taxon>
        <taxon>Micromonosporales</taxon>
        <taxon>Micromonosporaceae</taxon>
    </lineage>
</organism>
<reference evidence="2 3" key="1">
    <citation type="submission" date="2020-03" db="EMBL/GenBank/DDBJ databases">
        <title>Whole genome shotgun sequence of Phytohabitans flavus NBRC 107702.</title>
        <authorList>
            <person name="Komaki H."/>
            <person name="Tamura T."/>
        </authorList>
    </citation>
    <scope>NUCLEOTIDE SEQUENCE [LARGE SCALE GENOMIC DNA]</scope>
    <source>
        <strain evidence="2 3">NBRC 107702</strain>
    </source>
</reference>
<accession>A0A6F8Y275</accession>
<evidence type="ECO:0000313" key="2">
    <source>
        <dbReference type="EMBL" id="BCB80185.1"/>
    </source>
</evidence>
<gene>
    <name evidence="2" type="ORF">Pflav_065950</name>
</gene>
<feature type="region of interest" description="Disordered" evidence="1">
    <location>
        <begin position="129"/>
        <end position="198"/>
    </location>
</feature>
<dbReference type="KEGG" id="pfla:Pflav_065950"/>
<reference evidence="2 3" key="2">
    <citation type="submission" date="2020-03" db="EMBL/GenBank/DDBJ databases">
        <authorList>
            <person name="Ichikawa N."/>
            <person name="Kimura A."/>
            <person name="Kitahashi Y."/>
            <person name="Uohara A."/>
        </authorList>
    </citation>
    <scope>NUCLEOTIDE SEQUENCE [LARGE SCALE GENOMIC DNA]</scope>
    <source>
        <strain evidence="2 3">NBRC 107702</strain>
    </source>
</reference>
<sequence>MTEQSKPTRIPGPLYAAAGAGDMAYQQLRKLPAVVNGLSGKAAGGAVDLRARAVATLRAANTTATSLRDRASSTDFDAERLRGVARRNAAALLASAHAAQERALAFYGELVAHGERVVGTNVVRTADAVNSDIEATPPPAEVTAAPAPESTEAQGQSAAPAVESTEASAEEQPAAKAAKVAKAAKAPKATKATPPAAE</sequence>
<evidence type="ECO:0000313" key="3">
    <source>
        <dbReference type="Proteomes" id="UP000502508"/>
    </source>
</evidence>
<dbReference type="Proteomes" id="UP000502508">
    <property type="component" value="Chromosome"/>
</dbReference>
<dbReference type="EMBL" id="AP022870">
    <property type="protein sequence ID" value="BCB80185.1"/>
    <property type="molecule type" value="Genomic_DNA"/>
</dbReference>
<name>A0A6F8Y275_9ACTN</name>
<protein>
    <recommendedName>
        <fullName evidence="4">Phasin domain-containing protein</fullName>
    </recommendedName>
</protein>
<evidence type="ECO:0000256" key="1">
    <source>
        <dbReference type="SAM" id="MobiDB-lite"/>
    </source>
</evidence>
<keyword evidence="3" id="KW-1185">Reference proteome</keyword>